<dbReference type="GO" id="GO:0004252">
    <property type="term" value="F:serine-type endopeptidase activity"/>
    <property type="evidence" value="ECO:0007669"/>
    <property type="project" value="InterPro"/>
</dbReference>
<keyword evidence="1" id="KW-0732">Signal</keyword>
<reference evidence="3 4" key="1">
    <citation type="submission" date="2019-08" db="EMBL/GenBank/DDBJ databases">
        <title>In-depth cultivation of the pig gut microbiome towards novel bacterial diversity and tailored functional studies.</title>
        <authorList>
            <person name="Wylensek D."/>
            <person name="Hitch T.C.A."/>
            <person name="Clavel T."/>
        </authorList>
    </citation>
    <scope>NUCLEOTIDE SEQUENCE [LARGE SCALE GENOMIC DNA]</scope>
    <source>
        <strain evidence="3 4">RF-GAM-744-WT-7</strain>
    </source>
</reference>
<proteinExistence type="predicted"/>
<dbReference type="SUPFAM" id="SSF50494">
    <property type="entry name" value="Trypsin-like serine proteases"/>
    <property type="match status" value="1"/>
</dbReference>
<dbReference type="Pfam" id="PF13365">
    <property type="entry name" value="Trypsin_2"/>
    <property type="match status" value="1"/>
</dbReference>
<dbReference type="GO" id="GO:0006508">
    <property type="term" value="P:proteolysis"/>
    <property type="evidence" value="ECO:0007669"/>
    <property type="project" value="UniProtKB-KW"/>
</dbReference>
<name>A0A7K0K5A6_9ACTO</name>
<dbReference type="InterPro" id="IPR043504">
    <property type="entry name" value="Peptidase_S1_PA_chymotrypsin"/>
</dbReference>
<accession>A0A7K0K5A6</accession>
<protein>
    <submittedName>
        <fullName evidence="3">Trypsin-like serine protease</fullName>
    </submittedName>
</protein>
<keyword evidence="4" id="KW-1185">Reference proteome</keyword>
<dbReference type="PROSITE" id="PS00135">
    <property type="entry name" value="TRYPSIN_SER"/>
    <property type="match status" value="1"/>
</dbReference>
<dbReference type="EMBL" id="VUMY01000027">
    <property type="protein sequence ID" value="MST50662.1"/>
    <property type="molecule type" value="Genomic_DNA"/>
</dbReference>
<dbReference type="InterPro" id="IPR007253">
    <property type="entry name" value="Cell_wall-bd_2"/>
</dbReference>
<dbReference type="InterPro" id="IPR051922">
    <property type="entry name" value="Bact_Sporulation_Assoc"/>
</dbReference>
<evidence type="ECO:0000313" key="3">
    <source>
        <dbReference type="EMBL" id="MST50662.1"/>
    </source>
</evidence>
<dbReference type="Pfam" id="PF04122">
    <property type="entry name" value="CW_binding_2"/>
    <property type="match status" value="3"/>
</dbReference>
<dbReference type="Proteomes" id="UP000442535">
    <property type="component" value="Unassembled WGS sequence"/>
</dbReference>
<evidence type="ECO:0000256" key="1">
    <source>
        <dbReference type="SAM" id="SignalP"/>
    </source>
</evidence>
<keyword evidence="3" id="KW-0645">Protease</keyword>
<organism evidence="3 4">
    <name type="scientific">Mobiluncus porci</name>
    <dbReference type="NCBI Taxonomy" id="2652278"/>
    <lineage>
        <taxon>Bacteria</taxon>
        <taxon>Bacillati</taxon>
        <taxon>Actinomycetota</taxon>
        <taxon>Actinomycetes</taxon>
        <taxon>Actinomycetales</taxon>
        <taxon>Actinomycetaceae</taxon>
        <taxon>Mobiluncus</taxon>
    </lineage>
</organism>
<feature type="chain" id="PRO_5039368699" evidence="1">
    <location>
        <begin position="30"/>
        <end position="606"/>
    </location>
</feature>
<gene>
    <name evidence="3" type="ORF">FYJ63_10600</name>
</gene>
<feature type="signal peptide" evidence="1">
    <location>
        <begin position="1"/>
        <end position="29"/>
    </location>
</feature>
<comment type="caution">
    <text evidence="3">The sequence shown here is derived from an EMBL/GenBank/DDBJ whole genome shotgun (WGS) entry which is preliminary data.</text>
</comment>
<dbReference type="PROSITE" id="PS50240">
    <property type="entry name" value="TRYPSIN_DOM"/>
    <property type="match status" value="1"/>
</dbReference>
<dbReference type="AlphaFoldDB" id="A0A7K0K5A6"/>
<feature type="domain" description="Peptidase S1" evidence="2">
    <location>
        <begin position="74"/>
        <end position="295"/>
    </location>
</feature>
<dbReference type="InterPro" id="IPR009003">
    <property type="entry name" value="Peptidase_S1_PA"/>
</dbReference>
<dbReference type="InterPro" id="IPR001254">
    <property type="entry name" value="Trypsin_dom"/>
</dbReference>
<dbReference type="InterPro" id="IPR033116">
    <property type="entry name" value="TRYPSIN_SER"/>
</dbReference>
<evidence type="ECO:0000259" key="2">
    <source>
        <dbReference type="PROSITE" id="PS50240"/>
    </source>
</evidence>
<dbReference type="PANTHER" id="PTHR30032:SF8">
    <property type="entry name" value="GERMINATION-SPECIFIC N-ACETYLMURAMOYL-L-ALANINE AMIDASE"/>
    <property type="match status" value="1"/>
</dbReference>
<dbReference type="PANTHER" id="PTHR30032">
    <property type="entry name" value="N-ACETYLMURAMOYL-L-ALANINE AMIDASE-RELATED"/>
    <property type="match status" value="1"/>
</dbReference>
<dbReference type="Gene3D" id="2.40.10.10">
    <property type="entry name" value="Trypsin-like serine proteases"/>
    <property type="match status" value="1"/>
</dbReference>
<sequence>MESMRENSLSWRGLAAFALVALAAGLGSAATPTVALGAENSGEQFADFQTVPEPTQWHELSQPLADPTPDSGETLAGQITDTHSATVQLVIGPETAEKNSVCSGAWVAGDRILTAKHCFETFPSGPVRVYPENSQVRGASYLSVGKTWASPDSGDLAMLITEPASHANAEIDVTPLAPSTPLQICGQNYLVSVNTDFNGMSEVIGGKGNFCANVATLDAANADKWQVPADGNIIATLPLAIEHGDSGGPLYSQAGKLVGITSSKTQVTLTNGDTLVFNNSVPLRPYANWLAQMGVPVPGVQTPLPAKALPANVMRVYGSNRLATSAAVVAATPGAETLLITTGLNAADGLSATQLSGVTSAALVLSNSRDHLDAEAINAINSFGFKRVVRVGGTVGISASDRALIASRGMEFVELVGTNRFDTAVKVAQYGERLSGEKPRYVLLADGINFPDALAAGAAAGLGGASLVLTSGNALPPQSAAYLGSQGGVPVVTVGGPAERAANAAGVTPKFRFTGEDRYATAWMVASSLDSGVANGLVFVSGRNFPDALSAGAYTVKQGAALVLVPPAGSKMGLLTELWKTAGQHGVIVGGPGAISDQDVAYAIVP</sequence>
<evidence type="ECO:0000313" key="4">
    <source>
        <dbReference type="Proteomes" id="UP000442535"/>
    </source>
</evidence>
<keyword evidence="3" id="KW-0378">Hydrolase</keyword>